<feature type="region of interest" description="Disordered" evidence="5">
    <location>
        <begin position="176"/>
        <end position="195"/>
    </location>
</feature>
<evidence type="ECO:0000259" key="6">
    <source>
        <dbReference type="PROSITE" id="PS50977"/>
    </source>
</evidence>
<dbReference type="SUPFAM" id="SSF46689">
    <property type="entry name" value="Homeodomain-like"/>
    <property type="match status" value="2"/>
</dbReference>
<dbReference type="Proteomes" id="UP000572680">
    <property type="component" value="Unassembled WGS sequence"/>
</dbReference>
<dbReference type="Gene3D" id="1.10.357.10">
    <property type="entry name" value="Tetracycline Repressor, domain 2"/>
    <property type="match status" value="1"/>
</dbReference>
<name>A0A7W3LXW4_ACTNM</name>
<organism evidence="7 8">
    <name type="scientific">Actinomadura namibiensis</name>
    <dbReference type="NCBI Taxonomy" id="182080"/>
    <lineage>
        <taxon>Bacteria</taxon>
        <taxon>Bacillati</taxon>
        <taxon>Actinomycetota</taxon>
        <taxon>Actinomycetes</taxon>
        <taxon>Streptosporangiales</taxon>
        <taxon>Thermomonosporaceae</taxon>
        <taxon>Actinomadura</taxon>
    </lineage>
</organism>
<dbReference type="PROSITE" id="PS50977">
    <property type="entry name" value="HTH_TETR_2"/>
    <property type="match status" value="1"/>
</dbReference>
<evidence type="ECO:0000313" key="7">
    <source>
        <dbReference type="EMBL" id="MBA8956205.1"/>
    </source>
</evidence>
<keyword evidence="8" id="KW-1185">Reference proteome</keyword>
<dbReference type="Pfam" id="PF00440">
    <property type="entry name" value="TetR_N"/>
    <property type="match status" value="1"/>
</dbReference>
<dbReference type="PRINTS" id="PR00455">
    <property type="entry name" value="HTHTETR"/>
</dbReference>
<dbReference type="EMBL" id="JACJIA010000014">
    <property type="protein sequence ID" value="MBA8956205.1"/>
    <property type="molecule type" value="Genomic_DNA"/>
</dbReference>
<comment type="caution">
    <text evidence="7">The sequence shown here is derived from an EMBL/GenBank/DDBJ whole genome shotgun (WGS) entry which is preliminary data.</text>
</comment>
<dbReference type="InterPro" id="IPR050109">
    <property type="entry name" value="HTH-type_TetR-like_transc_reg"/>
</dbReference>
<dbReference type="Gene3D" id="1.10.10.60">
    <property type="entry name" value="Homeodomain-like"/>
    <property type="match status" value="1"/>
</dbReference>
<dbReference type="RefSeq" id="WP_182848138.1">
    <property type="nucleotide sequence ID" value="NZ_BAAALP010000007.1"/>
</dbReference>
<dbReference type="InterPro" id="IPR001647">
    <property type="entry name" value="HTH_TetR"/>
</dbReference>
<dbReference type="GO" id="GO:0000976">
    <property type="term" value="F:transcription cis-regulatory region binding"/>
    <property type="evidence" value="ECO:0007669"/>
    <property type="project" value="TreeGrafter"/>
</dbReference>
<keyword evidence="3" id="KW-0804">Transcription</keyword>
<proteinExistence type="predicted"/>
<dbReference type="PANTHER" id="PTHR30055:SF234">
    <property type="entry name" value="HTH-TYPE TRANSCRIPTIONAL REGULATOR BETI"/>
    <property type="match status" value="1"/>
</dbReference>
<keyword evidence="1" id="KW-0805">Transcription regulation</keyword>
<feature type="domain" description="HTH tetR-type" evidence="6">
    <location>
        <begin position="2"/>
        <end position="62"/>
    </location>
</feature>
<evidence type="ECO:0000256" key="1">
    <source>
        <dbReference type="ARBA" id="ARBA00023015"/>
    </source>
</evidence>
<keyword evidence="2 4" id="KW-0238">DNA-binding</keyword>
<evidence type="ECO:0000256" key="2">
    <source>
        <dbReference type="ARBA" id="ARBA00023125"/>
    </source>
</evidence>
<dbReference type="Pfam" id="PF02796">
    <property type="entry name" value="HTH_7"/>
    <property type="match status" value="1"/>
</dbReference>
<protein>
    <submittedName>
        <fullName evidence="7">AcrR family transcriptional regulator</fullName>
    </submittedName>
</protein>
<sequence>MNETPRRILDAAGELFAEHGYRATSMQAIAQKVGITKAALYYHFASKDEILRNLTLPVLDELEATLAEAERHGDPETVRRRAIEGYVDVSLRHRHTLVMLVRDMTLLVQAPVAERFKAILLLANDLVCGPDRRLEQRVRAAQVVAGLGDPIVAFHHVPARRLRRLILDGAWALLDSPPPPPRPRGRGGGRPAALSEDQIEQARALHASGHAVEEIAARFGVSRATAYRILKT</sequence>
<evidence type="ECO:0000256" key="4">
    <source>
        <dbReference type="PROSITE-ProRule" id="PRU00335"/>
    </source>
</evidence>
<accession>A0A7W3LXW4</accession>
<dbReference type="PROSITE" id="PS01081">
    <property type="entry name" value="HTH_TETR_1"/>
    <property type="match status" value="1"/>
</dbReference>
<dbReference type="InterPro" id="IPR023772">
    <property type="entry name" value="DNA-bd_HTH_TetR-type_CS"/>
</dbReference>
<evidence type="ECO:0000313" key="8">
    <source>
        <dbReference type="Proteomes" id="UP000572680"/>
    </source>
</evidence>
<dbReference type="InterPro" id="IPR009057">
    <property type="entry name" value="Homeodomain-like_sf"/>
</dbReference>
<gene>
    <name evidence="7" type="ORF">HNR61_007887</name>
</gene>
<dbReference type="InterPro" id="IPR006120">
    <property type="entry name" value="Resolvase_HTH_dom"/>
</dbReference>
<dbReference type="AlphaFoldDB" id="A0A7W3LXW4"/>
<dbReference type="GO" id="GO:0003700">
    <property type="term" value="F:DNA-binding transcription factor activity"/>
    <property type="evidence" value="ECO:0007669"/>
    <property type="project" value="TreeGrafter"/>
</dbReference>
<feature type="DNA-binding region" description="H-T-H motif" evidence="4">
    <location>
        <begin position="25"/>
        <end position="44"/>
    </location>
</feature>
<evidence type="ECO:0000256" key="3">
    <source>
        <dbReference type="ARBA" id="ARBA00023163"/>
    </source>
</evidence>
<reference evidence="7 8" key="1">
    <citation type="submission" date="2020-08" db="EMBL/GenBank/DDBJ databases">
        <title>Genomic Encyclopedia of Type Strains, Phase IV (KMG-IV): sequencing the most valuable type-strain genomes for metagenomic binning, comparative biology and taxonomic classification.</title>
        <authorList>
            <person name="Goeker M."/>
        </authorList>
    </citation>
    <scope>NUCLEOTIDE SEQUENCE [LARGE SCALE GENOMIC DNA]</scope>
    <source>
        <strain evidence="7 8">DSM 44197</strain>
    </source>
</reference>
<dbReference type="GO" id="GO:0000150">
    <property type="term" value="F:DNA strand exchange activity"/>
    <property type="evidence" value="ECO:0007669"/>
    <property type="project" value="InterPro"/>
</dbReference>
<dbReference type="PANTHER" id="PTHR30055">
    <property type="entry name" value="HTH-TYPE TRANSCRIPTIONAL REGULATOR RUTR"/>
    <property type="match status" value="1"/>
</dbReference>
<evidence type="ECO:0000256" key="5">
    <source>
        <dbReference type="SAM" id="MobiDB-lite"/>
    </source>
</evidence>
<dbReference type="CDD" id="cd00569">
    <property type="entry name" value="HTH_Hin_like"/>
    <property type="match status" value="1"/>
</dbReference>